<keyword evidence="6" id="KW-1185">Reference proteome</keyword>
<accession>A0A081C0U6</accession>
<dbReference type="EMBL" id="DF820467">
    <property type="protein sequence ID" value="GAK58201.1"/>
    <property type="molecule type" value="Genomic_DNA"/>
</dbReference>
<dbReference type="NCBIfam" id="NF001529">
    <property type="entry name" value="PRK00364.1-5"/>
    <property type="match status" value="1"/>
</dbReference>
<gene>
    <name evidence="3" type="primary">groES</name>
    <name evidence="3" type="synonym">groS</name>
    <name evidence="5" type="ORF">U27_05174</name>
</gene>
<evidence type="ECO:0000256" key="3">
    <source>
        <dbReference type="HAMAP-Rule" id="MF_00580"/>
    </source>
</evidence>
<dbReference type="InterPro" id="IPR011032">
    <property type="entry name" value="GroES-like_sf"/>
</dbReference>
<dbReference type="GO" id="GO:0051082">
    <property type="term" value="F:unfolded protein binding"/>
    <property type="evidence" value="ECO:0007669"/>
    <property type="project" value="TreeGrafter"/>
</dbReference>
<dbReference type="Proteomes" id="UP000030661">
    <property type="component" value="Unassembled WGS sequence"/>
</dbReference>
<dbReference type="NCBIfam" id="NF001534">
    <property type="entry name" value="PRK00364.2-5"/>
    <property type="match status" value="1"/>
</dbReference>
<dbReference type="GO" id="GO:0046872">
    <property type="term" value="F:metal ion binding"/>
    <property type="evidence" value="ECO:0007669"/>
    <property type="project" value="TreeGrafter"/>
</dbReference>
<evidence type="ECO:0000256" key="1">
    <source>
        <dbReference type="ARBA" id="ARBA00006975"/>
    </source>
</evidence>
<comment type="function">
    <text evidence="3 4">Together with the chaperonin GroEL, plays an essential role in assisting protein folding. The GroEL-GroES system forms a nano-cage that allows encapsulation of the non-native substrate proteins and provides a physical environment optimized to promote and accelerate protein folding. GroES binds to the apical surface of the GroEL ring, thereby capping the opening of the GroEL channel.</text>
</comment>
<dbReference type="Gene3D" id="2.30.33.40">
    <property type="entry name" value="GroES chaperonin"/>
    <property type="match status" value="1"/>
</dbReference>
<dbReference type="PRINTS" id="PR00297">
    <property type="entry name" value="CHAPERONIN10"/>
</dbReference>
<dbReference type="GO" id="GO:0044183">
    <property type="term" value="F:protein folding chaperone"/>
    <property type="evidence" value="ECO:0007669"/>
    <property type="project" value="InterPro"/>
</dbReference>
<protein>
    <recommendedName>
        <fullName evidence="3">Co-chaperonin GroES</fullName>
    </recommendedName>
    <alternativeName>
        <fullName evidence="3">10 kDa chaperonin</fullName>
    </alternativeName>
    <alternativeName>
        <fullName evidence="3">Chaperonin-10</fullName>
        <shortName evidence="3">Cpn10</shortName>
    </alternativeName>
</protein>
<dbReference type="GO" id="GO:0051087">
    <property type="term" value="F:protein-folding chaperone binding"/>
    <property type="evidence" value="ECO:0007669"/>
    <property type="project" value="TreeGrafter"/>
</dbReference>
<dbReference type="AlphaFoldDB" id="A0A081C0U6"/>
<sequence length="95" mass="10534">MKIRPLQDRVIVKRLEAKDVVKGGIIIPDTAKEKPQEGEVIAVGPGKMSKEGNLQPMNVKAGDRILFGKYAGTDVKIDDEDYIIMREDDILGILE</sequence>
<dbReference type="PANTHER" id="PTHR10772">
    <property type="entry name" value="10 KDA HEAT SHOCK PROTEIN"/>
    <property type="match status" value="1"/>
</dbReference>
<evidence type="ECO:0000256" key="4">
    <source>
        <dbReference type="RuleBase" id="RU000535"/>
    </source>
</evidence>
<evidence type="ECO:0000313" key="5">
    <source>
        <dbReference type="EMBL" id="GAK58201.1"/>
    </source>
</evidence>
<dbReference type="NCBIfam" id="NF001527">
    <property type="entry name" value="PRK00364.1-2"/>
    <property type="match status" value="1"/>
</dbReference>
<dbReference type="NCBIfam" id="NF001533">
    <property type="entry name" value="PRK00364.2-4"/>
    <property type="match status" value="1"/>
</dbReference>
<comment type="subunit">
    <text evidence="3">Heptamer of 7 subunits arranged in a ring. Interacts with the chaperonin GroEL.</text>
</comment>
<dbReference type="CDD" id="cd00320">
    <property type="entry name" value="cpn10"/>
    <property type="match status" value="1"/>
</dbReference>
<dbReference type="STRING" id="1499967.U27_05174"/>
<evidence type="ECO:0000256" key="2">
    <source>
        <dbReference type="ARBA" id="ARBA00023186"/>
    </source>
</evidence>
<reference evidence="5" key="1">
    <citation type="journal article" date="2015" name="PeerJ">
        <title>First genomic representation of candidate bacterial phylum KSB3 points to enhanced environmental sensing as a trigger of wastewater bulking.</title>
        <authorList>
            <person name="Sekiguchi Y."/>
            <person name="Ohashi A."/>
            <person name="Parks D.H."/>
            <person name="Yamauchi T."/>
            <person name="Tyson G.W."/>
            <person name="Hugenholtz P."/>
        </authorList>
    </citation>
    <scope>NUCLEOTIDE SEQUENCE [LARGE SCALE GENOMIC DNA]</scope>
</reference>
<dbReference type="GO" id="GO:0005524">
    <property type="term" value="F:ATP binding"/>
    <property type="evidence" value="ECO:0007669"/>
    <property type="project" value="InterPro"/>
</dbReference>
<dbReference type="SMART" id="SM00883">
    <property type="entry name" value="Cpn10"/>
    <property type="match status" value="1"/>
</dbReference>
<dbReference type="PROSITE" id="PS00681">
    <property type="entry name" value="CHAPERONINS_CPN10"/>
    <property type="match status" value="1"/>
</dbReference>
<keyword evidence="3" id="KW-0963">Cytoplasm</keyword>
<dbReference type="InterPro" id="IPR037124">
    <property type="entry name" value="Chaperonin_GroES_sf"/>
</dbReference>
<organism evidence="5">
    <name type="scientific">Vecturithrix granuli</name>
    <dbReference type="NCBI Taxonomy" id="1499967"/>
    <lineage>
        <taxon>Bacteria</taxon>
        <taxon>Candidatus Moduliflexota</taxon>
        <taxon>Candidatus Vecturitrichia</taxon>
        <taxon>Candidatus Vecturitrichales</taxon>
        <taxon>Candidatus Vecturitrichaceae</taxon>
        <taxon>Candidatus Vecturithrix</taxon>
    </lineage>
</organism>
<proteinExistence type="inferred from homology"/>
<dbReference type="GO" id="GO:0005737">
    <property type="term" value="C:cytoplasm"/>
    <property type="evidence" value="ECO:0007669"/>
    <property type="project" value="UniProtKB-SubCell"/>
</dbReference>
<evidence type="ECO:0000313" key="6">
    <source>
        <dbReference type="Proteomes" id="UP000030661"/>
    </source>
</evidence>
<comment type="similarity">
    <text evidence="1 3 4">Belongs to the GroES chaperonin family.</text>
</comment>
<name>A0A081C0U6_VECG1</name>
<dbReference type="InterPro" id="IPR018369">
    <property type="entry name" value="Chaprnonin_Cpn10_CS"/>
</dbReference>
<comment type="subcellular location">
    <subcellularLocation>
        <location evidence="3">Cytoplasm</location>
    </subcellularLocation>
</comment>
<dbReference type="HAMAP" id="MF_00580">
    <property type="entry name" value="CH10"/>
    <property type="match status" value="1"/>
</dbReference>
<dbReference type="PANTHER" id="PTHR10772:SF58">
    <property type="entry name" value="CO-CHAPERONIN GROES"/>
    <property type="match status" value="1"/>
</dbReference>
<dbReference type="HOGENOM" id="CLU_132825_2_0_0"/>
<keyword evidence="2 3" id="KW-0143">Chaperone</keyword>
<dbReference type="eggNOG" id="COG0234">
    <property type="taxonomic scope" value="Bacteria"/>
</dbReference>
<dbReference type="SUPFAM" id="SSF50129">
    <property type="entry name" value="GroES-like"/>
    <property type="match status" value="1"/>
</dbReference>
<dbReference type="NCBIfam" id="NF001531">
    <property type="entry name" value="PRK00364.2-2"/>
    <property type="match status" value="1"/>
</dbReference>
<dbReference type="InterPro" id="IPR020818">
    <property type="entry name" value="Chaperonin_GroES"/>
</dbReference>
<dbReference type="Pfam" id="PF00166">
    <property type="entry name" value="Cpn10"/>
    <property type="match status" value="1"/>
</dbReference>
<dbReference type="FunFam" id="2.30.33.40:FF:000001">
    <property type="entry name" value="10 kDa chaperonin"/>
    <property type="match status" value="1"/>
</dbReference>